<keyword evidence="2" id="KW-0789">Thiol protease inhibitor</keyword>
<dbReference type="GO" id="GO:0004869">
    <property type="term" value="F:cysteine-type endopeptidase inhibitor activity"/>
    <property type="evidence" value="ECO:0007669"/>
    <property type="project" value="UniProtKB-KW"/>
</dbReference>
<organism evidence="4 5">
    <name type="scientific">Trapa incisa</name>
    <dbReference type="NCBI Taxonomy" id="236973"/>
    <lineage>
        <taxon>Eukaryota</taxon>
        <taxon>Viridiplantae</taxon>
        <taxon>Streptophyta</taxon>
        <taxon>Embryophyta</taxon>
        <taxon>Tracheophyta</taxon>
        <taxon>Spermatophyta</taxon>
        <taxon>Magnoliopsida</taxon>
        <taxon>eudicotyledons</taxon>
        <taxon>Gunneridae</taxon>
        <taxon>Pentapetalae</taxon>
        <taxon>rosids</taxon>
        <taxon>malvids</taxon>
        <taxon>Myrtales</taxon>
        <taxon>Lythraceae</taxon>
        <taxon>Trapa</taxon>
    </lineage>
</organism>
<dbReference type="InterPro" id="IPR000010">
    <property type="entry name" value="Cystatin_dom"/>
</dbReference>
<evidence type="ECO:0000256" key="1">
    <source>
        <dbReference type="ARBA" id="ARBA00022690"/>
    </source>
</evidence>
<dbReference type="SMART" id="SM00043">
    <property type="entry name" value="CY"/>
    <property type="match status" value="1"/>
</dbReference>
<evidence type="ECO:0000259" key="3">
    <source>
        <dbReference type="SMART" id="SM00043"/>
    </source>
</evidence>
<dbReference type="PANTHER" id="PTHR47364:SF2">
    <property type="entry name" value="CYSTEINE PROTEINASE INHIBITOR 5"/>
    <property type="match status" value="1"/>
</dbReference>
<keyword evidence="1" id="KW-0646">Protease inhibitor</keyword>
<accession>A0AAN7JRC8</accession>
<protein>
    <recommendedName>
        <fullName evidence="3">Cystatin domain-containing protein</fullName>
    </recommendedName>
</protein>
<name>A0AAN7JRC8_9MYRT</name>
<dbReference type="EMBL" id="JAXIOK010000016">
    <property type="protein sequence ID" value="KAK4752865.1"/>
    <property type="molecule type" value="Genomic_DNA"/>
</dbReference>
<evidence type="ECO:0000313" key="5">
    <source>
        <dbReference type="Proteomes" id="UP001345219"/>
    </source>
</evidence>
<dbReference type="CDD" id="cd00042">
    <property type="entry name" value="CY"/>
    <property type="match status" value="1"/>
</dbReference>
<proteinExistence type="predicted"/>
<dbReference type="SUPFAM" id="SSF54403">
    <property type="entry name" value="Cystatin/monellin"/>
    <property type="match status" value="1"/>
</dbReference>
<keyword evidence="5" id="KW-1185">Reference proteome</keyword>
<evidence type="ECO:0000256" key="2">
    <source>
        <dbReference type="ARBA" id="ARBA00022704"/>
    </source>
</evidence>
<sequence>MGALSRRSSLILLLQMVAVVSILSVAPLAGGGRGLLLLGGWQPIKDIKDPHIKEIGRFAVNEYNNQTSASLRFKKVMSGESQVVAGMNYRLIIAAKDGKTTRNYEAVVWDKPWEHFRQLTSFKPVTH</sequence>
<comment type="caution">
    <text evidence="4">The sequence shown here is derived from an EMBL/GenBank/DDBJ whole genome shotgun (WGS) entry which is preliminary data.</text>
</comment>
<dbReference type="PANTHER" id="PTHR47364">
    <property type="entry name" value="CYSTEINE PROTEINASE INHIBITOR 5"/>
    <property type="match status" value="1"/>
</dbReference>
<dbReference type="Gene3D" id="3.10.450.10">
    <property type="match status" value="1"/>
</dbReference>
<dbReference type="InterPro" id="IPR046350">
    <property type="entry name" value="Cystatin_sf"/>
</dbReference>
<feature type="domain" description="Cystatin" evidence="3">
    <location>
        <begin position="36"/>
        <end position="125"/>
    </location>
</feature>
<evidence type="ECO:0000313" key="4">
    <source>
        <dbReference type="EMBL" id="KAK4752865.1"/>
    </source>
</evidence>
<dbReference type="Pfam" id="PF16845">
    <property type="entry name" value="SQAPI"/>
    <property type="match status" value="1"/>
</dbReference>
<dbReference type="AlphaFoldDB" id="A0AAN7JRC8"/>
<gene>
    <name evidence="4" type="ORF">SAY87_021663</name>
</gene>
<dbReference type="Proteomes" id="UP001345219">
    <property type="component" value="Chromosome 16"/>
</dbReference>
<reference evidence="4 5" key="1">
    <citation type="journal article" date="2023" name="Hortic Res">
        <title>Pangenome of water caltrop reveals structural variations and asymmetric subgenome divergence after allopolyploidization.</title>
        <authorList>
            <person name="Zhang X."/>
            <person name="Chen Y."/>
            <person name="Wang L."/>
            <person name="Yuan Y."/>
            <person name="Fang M."/>
            <person name="Shi L."/>
            <person name="Lu R."/>
            <person name="Comes H.P."/>
            <person name="Ma Y."/>
            <person name="Chen Y."/>
            <person name="Huang G."/>
            <person name="Zhou Y."/>
            <person name="Zheng Z."/>
            <person name="Qiu Y."/>
        </authorList>
    </citation>
    <scope>NUCLEOTIDE SEQUENCE [LARGE SCALE GENOMIC DNA]</scope>
    <source>
        <tissue evidence="4">Roots</tissue>
    </source>
</reference>